<reference evidence="4 5" key="1">
    <citation type="submission" date="2022-11" db="EMBL/GenBank/DDBJ databases">
        <title>Genome Sequencing of Nocardia sp. ON39_IFM12276 and assembly.</title>
        <authorList>
            <person name="Shimojima M."/>
            <person name="Toyokawa M."/>
            <person name="Uesaka K."/>
        </authorList>
    </citation>
    <scope>NUCLEOTIDE SEQUENCE [LARGE SCALE GENOMIC DNA]</scope>
    <source>
        <strain evidence="4 5">IFM 12276</strain>
    </source>
</reference>
<evidence type="ECO:0000256" key="2">
    <source>
        <dbReference type="SAM" id="Phobius"/>
    </source>
</evidence>
<evidence type="ECO:0000259" key="3">
    <source>
        <dbReference type="PROSITE" id="PS50843"/>
    </source>
</evidence>
<keyword evidence="2" id="KW-0812">Transmembrane</keyword>
<dbReference type="PROSITE" id="PS50843">
    <property type="entry name" value="EXPANSIN_CBD"/>
    <property type="match status" value="1"/>
</dbReference>
<protein>
    <recommendedName>
        <fullName evidence="3">Expansin-like CBD domain-containing protein</fullName>
    </recommendedName>
</protein>
<dbReference type="Proteomes" id="UP001317870">
    <property type="component" value="Chromosome"/>
</dbReference>
<keyword evidence="2" id="KW-1133">Transmembrane helix</keyword>
<dbReference type="InterPro" id="IPR049818">
    <property type="entry name" value="Expansin_EXLX1-like"/>
</dbReference>
<dbReference type="EMBL" id="AP026978">
    <property type="protein sequence ID" value="BDU00712.1"/>
    <property type="molecule type" value="Genomic_DNA"/>
</dbReference>
<evidence type="ECO:0000313" key="5">
    <source>
        <dbReference type="Proteomes" id="UP001317870"/>
    </source>
</evidence>
<dbReference type="PANTHER" id="PTHR31836">
    <property type="match status" value="1"/>
</dbReference>
<organism evidence="4 5">
    <name type="scientific">Nocardia sputorum</name>
    <dbReference type="NCBI Taxonomy" id="2984338"/>
    <lineage>
        <taxon>Bacteria</taxon>
        <taxon>Bacillati</taxon>
        <taxon>Actinomycetota</taxon>
        <taxon>Actinomycetes</taxon>
        <taxon>Mycobacteriales</taxon>
        <taxon>Nocardiaceae</taxon>
        <taxon>Nocardia</taxon>
    </lineage>
</organism>
<name>A0ABN6U676_9NOCA</name>
<dbReference type="PANTHER" id="PTHR31836:SF21">
    <property type="entry name" value="EXPANSIN-LIKE PROTEIN 7"/>
    <property type="match status" value="1"/>
</dbReference>
<dbReference type="InterPro" id="IPR007117">
    <property type="entry name" value="Expansin_CBD"/>
</dbReference>
<keyword evidence="2" id="KW-0472">Membrane</keyword>
<keyword evidence="1" id="KW-0732">Signal</keyword>
<dbReference type="SUPFAM" id="SSF49590">
    <property type="entry name" value="PHL pollen allergen"/>
    <property type="match status" value="1"/>
</dbReference>
<keyword evidence="5" id="KW-1185">Reference proteome</keyword>
<evidence type="ECO:0000256" key="1">
    <source>
        <dbReference type="ARBA" id="ARBA00022729"/>
    </source>
</evidence>
<feature type="domain" description="Expansin-like CBD" evidence="3">
    <location>
        <begin position="201"/>
        <end position="273"/>
    </location>
</feature>
<dbReference type="Gene3D" id="2.40.40.10">
    <property type="entry name" value="RlpA-like domain"/>
    <property type="match status" value="1"/>
</dbReference>
<dbReference type="Gene3D" id="2.60.40.760">
    <property type="entry name" value="Expansin, cellulose-binding-like domain"/>
    <property type="match status" value="1"/>
</dbReference>
<feature type="transmembrane region" description="Helical" evidence="2">
    <location>
        <begin position="26"/>
        <end position="44"/>
    </location>
</feature>
<dbReference type="InterPro" id="IPR051477">
    <property type="entry name" value="Expansin_CellWall"/>
</dbReference>
<gene>
    <name evidence="4" type="ORF">IFM12276_37400</name>
</gene>
<dbReference type="CDD" id="cd22272">
    <property type="entry name" value="DPBB_EXLX1-like"/>
    <property type="match status" value="1"/>
</dbReference>
<dbReference type="InterPro" id="IPR036908">
    <property type="entry name" value="RlpA-like_sf"/>
</dbReference>
<sequence>MDSRRAGVGEAMHRVPIRERPFRSEWLWFAAGVLATVAVVVWLVRPSAPTCGAANPLPQAPAPSRLPVSVVTFAPLGPDTSAEARYFVFGAQVSCSFRELAADGYYAGLSTPDYGRADLCGAYLDITGPRGTVRALVVEHCPACASGQLALSAAAFERIAEPHDGVARVGYRLVRDPQPAQELTYEVQPDSSASWFGILFGGTGNPLREAAVRPAGGGPWRPLARRADNYWTLSGVGRGPFTARVTDVFGNEAEITGVQVEPGRYAAGTRLYSGAPSFTSSPSLVTATEPATVASGCRR</sequence>
<dbReference type="NCBIfam" id="NF041144">
    <property type="entry name" value="expansin_EXLX1"/>
    <property type="match status" value="1"/>
</dbReference>
<accession>A0ABN6U676</accession>
<dbReference type="SUPFAM" id="SSF50685">
    <property type="entry name" value="Barwin-like endoglucanases"/>
    <property type="match status" value="1"/>
</dbReference>
<proteinExistence type="predicted"/>
<dbReference type="InterPro" id="IPR036749">
    <property type="entry name" value="Expansin_CBD_sf"/>
</dbReference>
<evidence type="ECO:0000313" key="4">
    <source>
        <dbReference type="EMBL" id="BDU00712.1"/>
    </source>
</evidence>